<protein>
    <submittedName>
        <fullName evidence="1">SRPBCC family protein</fullName>
    </submittedName>
</protein>
<organism evidence="1 2">
    <name type="scientific">Taklimakanibacter albus</name>
    <dbReference type="NCBI Taxonomy" id="2800327"/>
    <lineage>
        <taxon>Bacteria</taxon>
        <taxon>Pseudomonadati</taxon>
        <taxon>Pseudomonadota</taxon>
        <taxon>Alphaproteobacteria</taxon>
        <taxon>Hyphomicrobiales</taxon>
        <taxon>Aestuariivirgaceae</taxon>
        <taxon>Taklimakanibacter</taxon>
    </lineage>
</organism>
<comment type="caution">
    <text evidence="1">The sequence shown here is derived from an EMBL/GenBank/DDBJ whole genome shotgun (WGS) entry which is preliminary data.</text>
</comment>
<evidence type="ECO:0000313" key="2">
    <source>
        <dbReference type="Proteomes" id="UP000616151"/>
    </source>
</evidence>
<proteinExistence type="predicted"/>
<accession>A0ACC5RE26</accession>
<reference evidence="1" key="1">
    <citation type="submission" date="2021-01" db="EMBL/GenBank/DDBJ databases">
        <authorList>
            <person name="Sun Q."/>
        </authorList>
    </citation>
    <scope>NUCLEOTIDE SEQUENCE</scope>
    <source>
        <strain evidence="1">YIM B02566</strain>
    </source>
</reference>
<evidence type="ECO:0000313" key="1">
    <source>
        <dbReference type="EMBL" id="MBK1870844.1"/>
    </source>
</evidence>
<name>A0ACC5RE26_9HYPH</name>
<keyword evidence="2" id="KW-1185">Reference proteome</keyword>
<dbReference type="EMBL" id="JAENHL010000008">
    <property type="protein sequence ID" value="MBK1870844.1"/>
    <property type="molecule type" value="Genomic_DNA"/>
</dbReference>
<dbReference type="Proteomes" id="UP000616151">
    <property type="component" value="Unassembled WGS sequence"/>
</dbReference>
<gene>
    <name evidence="1" type="ORF">JHL16_31045</name>
</gene>
<sequence>MTQHSVHHATFTVARHYGASPARVFAAFADPVVKRRWFIEGEGWTIDEFTPAFMEGGSERSRFRFGDGPPMRNETVYHEIVPDERILLSYAMITDGKRISVSLATITLSPAGAGTKLVYTEQSAFLDGADQAAEREAGMRDLLETLAAELDRQSAAAA</sequence>